<dbReference type="Gene3D" id="1.25.10.10">
    <property type="entry name" value="Leucine-rich Repeat Variant"/>
    <property type="match status" value="2"/>
</dbReference>
<dbReference type="Proteomes" id="UP000248168">
    <property type="component" value="Unassembled WGS sequence"/>
</dbReference>
<evidence type="ECO:0000313" key="2">
    <source>
        <dbReference type="EMBL" id="SPP64426.1"/>
    </source>
</evidence>
<evidence type="ECO:0000256" key="1">
    <source>
        <dbReference type="SAM" id="MobiDB-lite"/>
    </source>
</evidence>
<name>A0A330L558_9BACT</name>
<dbReference type="SUPFAM" id="SSF48371">
    <property type="entry name" value="ARM repeat"/>
    <property type="match status" value="1"/>
</dbReference>
<dbReference type="AlphaFoldDB" id="A0A330L558"/>
<keyword evidence="3" id="KW-1185">Reference proteome</keyword>
<dbReference type="PANTHER" id="PTHR12697:SF5">
    <property type="entry name" value="DEOXYHYPUSINE HYDROXYLASE"/>
    <property type="match status" value="1"/>
</dbReference>
<protein>
    <recommendedName>
        <fullName evidence="4">HEAT repeat domain-containing protein</fullName>
    </recommendedName>
</protein>
<dbReference type="PROSITE" id="PS51257">
    <property type="entry name" value="PROKAR_LIPOPROTEIN"/>
    <property type="match status" value="1"/>
</dbReference>
<evidence type="ECO:0000313" key="3">
    <source>
        <dbReference type="Proteomes" id="UP000248168"/>
    </source>
</evidence>
<reference evidence="3" key="1">
    <citation type="submission" date="2018-04" db="EMBL/GenBank/DDBJ databases">
        <authorList>
            <person name="Lucker S."/>
            <person name="Sakoula D."/>
        </authorList>
    </citation>
    <scope>NUCLEOTIDE SEQUENCE [LARGE SCALE GENOMIC DNA]</scope>
</reference>
<dbReference type="InterPro" id="IPR016024">
    <property type="entry name" value="ARM-type_fold"/>
</dbReference>
<evidence type="ECO:0008006" key="4">
    <source>
        <dbReference type="Google" id="ProtNLM"/>
    </source>
</evidence>
<dbReference type="EMBL" id="OUNR01000012">
    <property type="protein sequence ID" value="SPP64426.1"/>
    <property type="molecule type" value="Genomic_DNA"/>
</dbReference>
<dbReference type="SMART" id="SM00567">
    <property type="entry name" value="EZ_HEAT"/>
    <property type="match status" value="5"/>
</dbReference>
<dbReference type="PANTHER" id="PTHR12697">
    <property type="entry name" value="PBS LYASE HEAT-LIKE PROTEIN"/>
    <property type="match status" value="1"/>
</dbReference>
<organism evidence="2 3">
    <name type="scientific">Nitrospira lenta</name>
    <dbReference type="NCBI Taxonomy" id="1436998"/>
    <lineage>
        <taxon>Bacteria</taxon>
        <taxon>Pseudomonadati</taxon>
        <taxon>Nitrospirota</taxon>
        <taxon>Nitrospiria</taxon>
        <taxon>Nitrospirales</taxon>
        <taxon>Nitrospiraceae</taxon>
        <taxon>Nitrospira</taxon>
    </lineage>
</organism>
<feature type="region of interest" description="Disordered" evidence="1">
    <location>
        <begin position="262"/>
        <end position="287"/>
    </location>
</feature>
<accession>A0A330L558</accession>
<dbReference type="OrthoDB" id="454552at2"/>
<proteinExistence type="predicted"/>
<dbReference type="GO" id="GO:0016491">
    <property type="term" value="F:oxidoreductase activity"/>
    <property type="evidence" value="ECO:0007669"/>
    <property type="project" value="TreeGrafter"/>
</dbReference>
<dbReference type="InterPro" id="IPR011989">
    <property type="entry name" value="ARM-like"/>
</dbReference>
<dbReference type="InParanoid" id="A0A330L558"/>
<dbReference type="Pfam" id="PF13646">
    <property type="entry name" value="HEAT_2"/>
    <property type="match status" value="2"/>
</dbReference>
<dbReference type="InterPro" id="IPR004155">
    <property type="entry name" value="PBS_lyase_HEAT"/>
</dbReference>
<sequence length="287" mass="30872">MKRYGCYPSSIGTMPSCSLFVLLSFCLASLLGCYQPPATVAPQRTVEALLRLLDDRDAVTRRTAAEALGKIGNPQAVPRLVVALGDQSPIVREAAVRSLGGVGPLDSGTRAHIAGLLVDSVQSVRAAAAQTLGSLDPSKEIWPLALSQLAHADPEVRRTVIQAFEGSDSPEVMQALVNSLHDPDSQVRQTAVAVLGESGNSRVVELFQERLKTESSATVRGEIAYRLQFFSVDEFGEGLRFVASHDESVQVRRWADHTLKGFRGARDSGSRPQPIPPAVPAPSHRYP</sequence>
<gene>
    <name evidence="2" type="ORF">NITLEN_20065</name>
</gene>